<sequence length="70" mass="7878">MNRSLEVAEDLARDSNSVRPQKKRIGREAFDTLMGLLAEDSESPTTPYGVLVANSTKRNLKKQIEDIFEP</sequence>
<dbReference type="Proteomes" id="UP000435653">
    <property type="component" value="Segment"/>
</dbReference>
<protein>
    <submittedName>
        <fullName evidence="2">Uncharacterized protein</fullName>
    </submittedName>
</protein>
<name>A0A6B7HXI2_9CAUD</name>
<dbReference type="EMBL" id="MK820013">
    <property type="protein sequence ID" value="QDF45962.1"/>
    <property type="molecule type" value="Genomic_DNA"/>
</dbReference>
<proteinExistence type="predicted"/>
<organism evidence="2 3">
    <name type="scientific">Vibrio phage vB_VpaP_MGD2</name>
    <dbReference type="NCBI Taxonomy" id="2565877"/>
    <lineage>
        <taxon>Viruses</taxon>
        <taxon>Duplodnaviria</taxon>
        <taxon>Heunggongvirae</taxon>
        <taxon>Uroviricota</taxon>
        <taxon>Caudoviricetes</taxon>
        <taxon>Autographivirales</taxon>
        <taxon>Autosignataviridae</taxon>
        <taxon>Colwellvirinae</taxon>
        <taxon>Kaohsiungvirus</taxon>
        <taxon>Kaohsiungvirus MGD2</taxon>
    </lineage>
</organism>
<keyword evidence="3" id="KW-1185">Reference proteome</keyword>
<reference evidence="2" key="1">
    <citation type="submission" date="2019-04" db="EMBL/GenBank/DDBJ databases">
        <authorList>
            <person name="Cao Y."/>
            <person name="Sun X."/>
            <person name="Zhang Y."/>
        </authorList>
    </citation>
    <scope>NUCLEOTIDE SEQUENCE</scope>
</reference>
<evidence type="ECO:0000256" key="1">
    <source>
        <dbReference type="SAM" id="MobiDB-lite"/>
    </source>
</evidence>
<evidence type="ECO:0000313" key="3">
    <source>
        <dbReference type="Proteomes" id="UP000435653"/>
    </source>
</evidence>
<feature type="region of interest" description="Disordered" evidence="1">
    <location>
        <begin position="1"/>
        <end position="22"/>
    </location>
</feature>
<gene>
    <name evidence="2" type="ORF">vBVpaPMGD2_23</name>
</gene>
<evidence type="ECO:0000313" key="2">
    <source>
        <dbReference type="EMBL" id="QDF45962.1"/>
    </source>
</evidence>
<accession>A0A6B7HXI2</accession>